<accession>A0A5C2H3V1</accession>
<sequence length="64" mass="7745">MSRRRSDNSWRTALRDARSTSSDQQLRELVKYLARRAADEDHESWLQRQRKKKLKETKNPPKPH</sequence>
<evidence type="ECO:0000313" key="3">
    <source>
        <dbReference type="Proteomes" id="UP000237655"/>
    </source>
</evidence>
<evidence type="ECO:0000256" key="1">
    <source>
        <dbReference type="SAM" id="MobiDB-lite"/>
    </source>
</evidence>
<keyword evidence="3" id="KW-1185">Reference proteome</keyword>
<feature type="compositionally biased region" description="Basic and acidic residues" evidence="1">
    <location>
        <begin position="1"/>
        <end position="18"/>
    </location>
</feature>
<dbReference type="KEGG" id="thas:C6Y53_18975"/>
<dbReference type="AlphaFoldDB" id="A0A5C2H3V1"/>
<gene>
    <name evidence="2" type="ORF">C6Y53_18975</name>
</gene>
<feature type="compositionally biased region" description="Basic residues" evidence="1">
    <location>
        <begin position="48"/>
        <end position="64"/>
    </location>
</feature>
<protein>
    <submittedName>
        <fullName evidence="2">Uncharacterized protein</fullName>
    </submittedName>
</protein>
<name>A0A5C2H3V1_9RHOB</name>
<dbReference type="EMBL" id="CP027665">
    <property type="protein sequence ID" value="QEP30315.1"/>
    <property type="molecule type" value="Genomic_DNA"/>
</dbReference>
<organism evidence="2 3">
    <name type="scientific">Pukyongiella litopenaei</name>
    <dbReference type="NCBI Taxonomy" id="2605946"/>
    <lineage>
        <taxon>Bacteria</taxon>
        <taxon>Pseudomonadati</taxon>
        <taxon>Pseudomonadota</taxon>
        <taxon>Alphaproteobacteria</taxon>
        <taxon>Rhodobacterales</taxon>
        <taxon>Paracoccaceae</taxon>
        <taxon>Pukyongiella</taxon>
    </lineage>
</organism>
<dbReference type="Proteomes" id="UP000237655">
    <property type="component" value="Chromosome"/>
</dbReference>
<dbReference type="RefSeq" id="WP_149615498.1">
    <property type="nucleotide sequence ID" value="NZ_CP027665.1"/>
</dbReference>
<proteinExistence type="predicted"/>
<reference evidence="3" key="1">
    <citation type="submission" date="2018-03" db="EMBL/GenBank/DDBJ databases">
        <title>Genomic analysis of the strain SH-1 isolated from shrimp intestine.</title>
        <authorList>
            <person name="Kim Y.-S."/>
            <person name="Kim S.-E."/>
            <person name="Kim K.-H."/>
        </authorList>
    </citation>
    <scope>NUCLEOTIDE SEQUENCE [LARGE SCALE GENOMIC DNA]</scope>
    <source>
        <strain evidence="3">SH-1</strain>
    </source>
</reference>
<feature type="region of interest" description="Disordered" evidence="1">
    <location>
        <begin position="1"/>
        <end position="24"/>
    </location>
</feature>
<evidence type="ECO:0000313" key="2">
    <source>
        <dbReference type="EMBL" id="QEP30315.1"/>
    </source>
</evidence>
<feature type="region of interest" description="Disordered" evidence="1">
    <location>
        <begin position="37"/>
        <end position="64"/>
    </location>
</feature>